<gene>
    <name evidence="1" type="ORF">KIS1582_2364</name>
</gene>
<evidence type="ECO:0000313" key="2">
    <source>
        <dbReference type="Proteomes" id="UP000465778"/>
    </source>
</evidence>
<sequence>MSSAHFDLSSVLKNLIVSALLLLVNTPSDYWLWDLSLFPLINSHFDRQLRVFVFISFD</sequence>
<comment type="caution">
    <text evidence="1">The sequence shown here is derived from an EMBL/GenBank/DDBJ whole genome shotgun (WGS) entry which is preliminary data.</text>
</comment>
<dbReference type="EMBL" id="VDEM01000023">
    <property type="protein sequence ID" value="KAF0823861.1"/>
    <property type="molecule type" value="Genomic_DNA"/>
</dbReference>
<accession>A0A800MWM8</accession>
<organism evidence="1 2">
    <name type="scientific">Cytobacillus firmus</name>
    <name type="common">Bacillus firmus</name>
    <dbReference type="NCBI Taxonomy" id="1399"/>
    <lineage>
        <taxon>Bacteria</taxon>
        <taxon>Bacillati</taxon>
        <taxon>Bacillota</taxon>
        <taxon>Bacilli</taxon>
        <taxon>Bacillales</taxon>
        <taxon>Bacillaceae</taxon>
        <taxon>Cytobacillus</taxon>
    </lineage>
</organism>
<evidence type="ECO:0000313" key="1">
    <source>
        <dbReference type="EMBL" id="KAF0823861.1"/>
    </source>
</evidence>
<dbReference type="AlphaFoldDB" id="A0A800MWM8"/>
<dbReference type="Proteomes" id="UP000465778">
    <property type="component" value="Unassembled WGS sequence"/>
</dbReference>
<proteinExistence type="predicted"/>
<name>A0A800MWM8_CYTFI</name>
<protein>
    <submittedName>
        <fullName evidence="1">Uncharacterized protein</fullName>
    </submittedName>
</protein>
<reference evidence="1 2" key="1">
    <citation type="journal article" date="2020" name="G3 (Bethesda)">
        <title>Whole Genome Sequencing and Comparative Genomics of Two Nematicidal Bacillus Strains Reveals a Wide Range of Possible Virulence Factors.</title>
        <authorList>
            <person name="Susic N."/>
            <person name="Janezic S."/>
            <person name="Rupnik M."/>
            <person name="Geric Stare B."/>
        </authorList>
    </citation>
    <scope>NUCLEOTIDE SEQUENCE [LARGE SCALE GENOMIC DNA]</scope>
    <source>
        <strain evidence="1 2">I-1582</strain>
    </source>
</reference>